<evidence type="ECO:0000256" key="2">
    <source>
        <dbReference type="ARBA" id="ARBA00022884"/>
    </source>
</evidence>
<proteinExistence type="predicted"/>
<dbReference type="InterPro" id="IPR012340">
    <property type="entry name" value="NA-bd_OB-fold"/>
</dbReference>
<dbReference type="SUPFAM" id="SSF50249">
    <property type="entry name" value="Nucleic acid-binding proteins"/>
    <property type="match status" value="1"/>
</dbReference>
<comment type="caution">
    <text evidence="5">The sequence shown here is derived from an EMBL/GenBank/DDBJ whole genome shotgun (WGS) entry which is preliminary data.</text>
</comment>
<keyword evidence="1 3" id="KW-0820">tRNA-binding</keyword>
<evidence type="ECO:0000256" key="1">
    <source>
        <dbReference type="ARBA" id="ARBA00022555"/>
    </source>
</evidence>
<dbReference type="PROSITE" id="PS50886">
    <property type="entry name" value="TRBD"/>
    <property type="match status" value="1"/>
</dbReference>
<dbReference type="NCBIfam" id="NF007494">
    <property type="entry name" value="PRK10089.1-3"/>
    <property type="match status" value="1"/>
</dbReference>
<dbReference type="InterPro" id="IPR002547">
    <property type="entry name" value="tRNA-bd_dom"/>
</dbReference>
<sequence>MWFSKLTIVFVVVSKRVKEGATVPKGNILLGVRAIILLFKFSCKINYIFESVKVKIIDMKQQITWSDFSKVDMRVGTIVAVNDFPEARNPAYQLKINFGEEIGILKTSAQITKRYTKEQLLERQIVAVVNFPKKQIANFMSECLVMGAVEDKDVILLSPEAKVPNGLKIG</sequence>
<evidence type="ECO:0000259" key="4">
    <source>
        <dbReference type="PROSITE" id="PS50886"/>
    </source>
</evidence>
<accession>A0ABN0RQ81</accession>
<dbReference type="Pfam" id="PF01588">
    <property type="entry name" value="tRNA_bind"/>
    <property type="match status" value="1"/>
</dbReference>
<dbReference type="Proteomes" id="UP000019275">
    <property type="component" value="Unassembled WGS sequence"/>
</dbReference>
<dbReference type="EMBL" id="ARZX01000005">
    <property type="protein sequence ID" value="EWH14123.1"/>
    <property type="molecule type" value="Genomic_DNA"/>
</dbReference>
<feature type="domain" description="TRNA-binding" evidence="4">
    <location>
        <begin position="67"/>
        <end position="170"/>
    </location>
</feature>
<keyword evidence="2 3" id="KW-0694">RNA-binding</keyword>
<gene>
    <name evidence="5" type="ORF">KLA_05617</name>
</gene>
<name>A0ABN0RQ81_9FLAO</name>
<evidence type="ECO:0000313" key="5">
    <source>
        <dbReference type="EMBL" id="EWH14123.1"/>
    </source>
</evidence>
<keyword evidence="6" id="KW-1185">Reference proteome</keyword>
<dbReference type="NCBIfam" id="TIGR02222">
    <property type="entry name" value="chap_CsaA"/>
    <property type="match status" value="1"/>
</dbReference>
<dbReference type="Gene3D" id="2.40.50.140">
    <property type="entry name" value="Nucleic acid-binding proteins"/>
    <property type="match status" value="1"/>
</dbReference>
<evidence type="ECO:0000256" key="3">
    <source>
        <dbReference type="PROSITE-ProRule" id="PRU00209"/>
    </source>
</evidence>
<dbReference type="PANTHER" id="PTHR11586">
    <property type="entry name" value="TRNA-AMINOACYLATION COFACTOR ARC1 FAMILY MEMBER"/>
    <property type="match status" value="1"/>
</dbReference>
<reference evidence="5 6" key="1">
    <citation type="journal article" date="2014" name="Genome Announc.">
        <title>Draft Genome Sequence of the Carrageenan-Degrading Bacterium Cellulophaga sp. Strain KL-A, Isolated from Decaying Marine Algae.</title>
        <authorList>
            <person name="Shan D."/>
            <person name="Ying J."/>
            <person name="Li X."/>
            <person name="Gao Z."/>
            <person name="Wei G."/>
            <person name="Shao Z."/>
        </authorList>
    </citation>
    <scope>NUCLEOTIDE SEQUENCE [LARGE SCALE GENOMIC DNA]</scope>
    <source>
        <strain evidence="5 6">KL-A</strain>
    </source>
</reference>
<dbReference type="InterPro" id="IPR051270">
    <property type="entry name" value="Tyrosine-tRNA_ligase_regulator"/>
</dbReference>
<protein>
    <submittedName>
        <fullName evidence="5">tRNA-binding protein</fullName>
    </submittedName>
</protein>
<evidence type="ECO:0000313" key="6">
    <source>
        <dbReference type="Proteomes" id="UP000019275"/>
    </source>
</evidence>
<dbReference type="InterPro" id="IPR008231">
    <property type="entry name" value="CsaA"/>
</dbReference>
<dbReference type="CDD" id="cd02798">
    <property type="entry name" value="tRNA_bind_CsaA"/>
    <property type="match status" value="1"/>
</dbReference>
<dbReference type="PANTHER" id="PTHR11586:SF37">
    <property type="entry name" value="TRNA-BINDING DOMAIN-CONTAINING PROTEIN"/>
    <property type="match status" value="1"/>
</dbReference>
<organism evidence="5 6">
    <name type="scientific">Cellulophaga geojensis KL-A</name>
    <dbReference type="NCBI Taxonomy" id="1328323"/>
    <lineage>
        <taxon>Bacteria</taxon>
        <taxon>Pseudomonadati</taxon>
        <taxon>Bacteroidota</taxon>
        <taxon>Flavobacteriia</taxon>
        <taxon>Flavobacteriales</taxon>
        <taxon>Flavobacteriaceae</taxon>
        <taxon>Cellulophaga</taxon>
    </lineage>
</organism>
<dbReference type="NCBIfam" id="NF007495">
    <property type="entry name" value="PRK10089.1-4"/>
    <property type="match status" value="1"/>
</dbReference>